<dbReference type="GO" id="GO:0005634">
    <property type="term" value="C:nucleus"/>
    <property type="evidence" value="ECO:0007669"/>
    <property type="project" value="UniProtKB-SubCell"/>
</dbReference>
<dbReference type="CDD" id="cd00167">
    <property type="entry name" value="SANT"/>
    <property type="match status" value="2"/>
</dbReference>
<feature type="domain" description="Myb-like" evidence="3">
    <location>
        <begin position="37"/>
        <end position="87"/>
    </location>
</feature>
<dbReference type="GO" id="GO:0000981">
    <property type="term" value="F:DNA-binding transcription factor activity, RNA polymerase II-specific"/>
    <property type="evidence" value="ECO:0007669"/>
    <property type="project" value="TreeGrafter"/>
</dbReference>
<dbReference type="PANTHER" id="PTHR45614">
    <property type="entry name" value="MYB PROTEIN-RELATED"/>
    <property type="match status" value="1"/>
</dbReference>
<evidence type="ECO:0000259" key="4">
    <source>
        <dbReference type="PROSITE" id="PS51294"/>
    </source>
</evidence>
<dbReference type="EMBL" id="SDMP01000012">
    <property type="protein sequence ID" value="RYR25356.1"/>
    <property type="molecule type" value="Genomic_DNA"/>
</dbReference>
<dbReference type="STRING" id="3818.A0A445AG02"/>
<keyword evidence="6" id="KW-1185">Reference proteome</keyword>
<comment type="subcellular location">
    <subcellularLocation>
        <location evidence="1">Nucleus</location>
    </subcellularLocation>
</comment>
<sequence length="175" mass="20219">MSSCYCQKTICIWAIIASKFKDKTTRQCRRRWYTYLNSDFKKGGWSPEEDMLLCEAQKLYGNRWTEITKVVSGRTDNAVKNRFSMLCRKRQKYEALAKENSISSHINSNNKKIVFQHAYNTDATSESAISIKKMRRAHITDDGGKIKFGDRSHLRNGTSINQHPRTPFALLAQNS</sequence>
<dbReference type="InterPro" id="IPR001005">
    <property type="entry name" value="SANT/Myb"/>
</dbReference>
<dbReference type="Gene3D" id="1.10.10.60">
    <property type="entry name" value="Homeodomain-like"/>
    <property type="match status" value="2"/>
</dbReference>
<dbReference type="PROSITE" id="PS50090">
    <property type="entry name" value="MYB_LIKE"/>
    <property type="match status" value="2"/>
</dbReference>
<dbReference type="InterPro" id="IPR050560">
    <property type="entry name" value="MYB_TF"/>
</dbReference>
<gene>
    <name evidence="5" type="ORF">Ahy_B02g059051</name>
</gene>
<dbReference type="SUPFAM" id="SSF46689">
    <property type="entry name" value="Homeodomain-like"/>
    <property type="match status" value="1"/>
</dbReference>
<evidence type="ECO:0000256" key="1">
    <source>
        <dbReference type="ARBA" id="ARBA00004123"/>
    </source>
</evidence>
<dbReference type="Proteomes" id="UP000289738">
    <property type="component" value="Chromosome B02"/>
</dbReference>
<evidence type="ECO:0000313" key="5">
    <source>
        <dbReference type="EMBL" id="RYR25356.1"/>
    </source>
</evidence>
<dbReference type="Gramene" id="arahy.Tifrunner.gnm2.ann2.Ah12g168100.1">
    <property type="protein sequence ID" value="arahy.Tifrunner.gnm2.ann2.Ah12g168100.1-CDS"/>
    <property type="gene ID" value="arahy.Tifrunner.gnm2.ann2.Ah12g168100"/>
</dbReference>
<evidence type="ECO:0000313" key="6">
    <source>
        <dbReference type="Proteomes" id="UP000289738"/>
    </source>
</evidence>
<feature type="domain" description="HTH myb-type" evidence="4">
    <location>
        <begin position="37"/>
        <end position="91"/>
    </location>
</feature>
<name>A0A445AG02_ARAHY</name>
<dbReference type="PROSITE" id="PS51294">
    <property type="entry name" value="HTH_MYB"/>
    <property type="match status" value="1"/>
</dbReference>
<accession>A0A445AG02</accession>
<comment type="caution">
    <text evidence="5">The sequence shown here is derived from an EMBL/GenBank/DDBJ whole genome shotgun (WGS) entry which is preliminary data.</text>
</comment>
<dbReference type="InterPro" id="IPR017930">
    <property type="entry name" value="Myb_dom"/>
</dbReference>
<organism evidence="5 6">
    <name type="scientific">Arachis hypogaea</name>
    <name type="common">Peanut</name>
    <dbReference type="NCBI Taxonomy" id="3818"/>
    <lineage>
        <taxon>Eukaryota</taxon>
        <taxon>Viridiplantae</taxon>
        <taxon>Streptophyta</taxon>
        <taxon>Embryophyta</taxon>
        <taxon>Tracheophyta</taxon>
        <taxon>Spermatophyta</taxon>
        <taxon>Magnoliopsida</taxon>
        <taxon>eudicotyledons</taxon>
        <taxon>Gunneridae</taxon>
        <taxon>Pentapetalae</taxon>
        <taxon>rosids</taxon>
        <taxon>fabids</taxon>
        <taxon>Fabales</taxon>
        <taxon>Fabaceae</taxon>
        <taxon>Papilionoideae</taxon>
        <taxon>50 kb inversion clade</taxon>
        <taxon>dalbergioids sensu lato</taxon>
        <taxon>Dalbergieae</taxon>
        <taxon>Pterocarpus clade</taxon>
        <taxon>Arachis</taxon>
    </lineage>
</organism>
<dbReference type="GO" id="GO:0000978">
    <property type="term" value="F:RNA polymerase II cis-regulatory region sequence-specific DNA binding"/>
    <property type="evidence" value="ECO:0007669"/>
    <property type="project" value="TreeGrafter"/>
</dbReference>
<protein>
    <submittedName>
        <fullName evidence="5">Uncharacterized protein</fullName>
    </submittedName>
</protein>
<dbReference type="SMR" id="A0A445AG02"/>
<dbReference type="PANTHER" id="PTHR45614:SF76">
    <property type="entry name" value="TRANSCRIPTION FACTOR MYB124"/>
    <property type="match status" value="1"/>
</dbReference>
<reference evidence="5 6" key="1">
    <citation type="submission" date="2019-01" db="EMBL/GenBank/DDBJ databases">
        <title>Sequencing of cultivated peanut Arachis hypogaea provides insights into genome evolution and oil improvement.</title>
        <authorList>
            <person name="Chen X."/>
        </authorList>
    </citation>
    <scope>NUCLEOTIDE SEQUENCE [LARGE SCALE GENOMIC DNA]</scope>
    <source>
        <strain evidence="6">cv. Fuhuasheng</strain>
        <tissue evidence="5">Leaves</tissue>
    </source>
</reference>
<dbReference type="InterPro" id="IPR009057">
    <property type="entry name" value="Homeodomain-like_sf"/>
</dbReference>
<dbReference type="AlphaFoldDB" id="A0A445AG02"/>
<dbReference type="SMART" id="SM00717">
    <property type="entry name" value="SANT"/>
    <property type="match status" value="2"/>
</dbReference>
<keyword evidence="2" id="KW-0539">Nucleus</keyword>
<evidence type="ECO:0000256" key="2">
    <source>
        <dbReference type="ARBA" id="ARBA00023242"/>
    </source>
</evidence>
<dbReference type="Pfam" id="PF00249">
    <property type="entry name" value="Myb_DNA-binding"/>
    <property type="match status" value="1"/>
</dbReference>
<evidence type="ECO:0000259" key="3">
    <source>
        <dbReference type="PROSITE" id="PS50090"/>
    </source>
</evidence>
<proteinExistence type="predicted"/>
<feature type="domain" description="Myb-like" evidence="3">
    <location>
        <begin position="13"/>
        <end position="36"/>
    </location>
</feature>